<evidence type="ECO:0000256" key="2">
    <source>
        <dbReference type="SAM" id="SignalP"/>
    </source>
</evidence>
<dbReference type="Proteomes" id="UP000471298">
    <property type="component" value="Unassembled WGS sequence"/>
</dbReference>
<keyword evidence="1" id="KW-0812">Transmembrane</keyword>
<feature type="chain" id="PRO_5026721691" description="Anchor protein" evidence="2">
    <location>
        <begin position="37"/>
        <end position="278"/>
    </location>
</feature>
<evidence type="ECO:0008006" key="5">
    <source>
        <dbReference type="Google" id="ProtNLM"/>
    </source>
</evidence>
<dbReference type="InParanoid" id="A0A6N7F0C6"/>
<comment type="caution">
    <text evidence="3">The sequence shown here is derived from an EMBL/GenBank/DDBJ whole genome shotgun (WGS) entry which is preliminary data.</text>
</comment>
<name>A0A6N7F0C6_9GAMM</name>
<gene>
    <name evidence="3" type="ORF">GCU85_00930</name>
</gene>
<proteinExistence type="predicted"/>
<keyword evidence="1" id="KW-0472">Membrane</keyword>
<feature type="signal peptide" evidence="2">
    <location>
        <begin position="1"/>
        <end position="36"/>
    </location>
</feature>
<organism evidence="3 4">
    <name type="scientific">Ostreibacterium oceani</name>
    <dbReference type="NCBI Taxonomy" id="2654998"/>
    <lineage>
        <taxon>Bacteria</taxon>
        <taxon>Pseudomonadati</taxon>
        <taxon>Pseudomonadota</taxon>
        <taxon>Gammaproteobacteria</taxon>
        <taxon>Cardiobacteriales</taxon>
        <taxon>Ostreibacteriaceae</taxon>
        <taxon>Ostreibacterium</taxon>
    </lineage>
</organism>
<keyword evidence="2" id="KW-0732">Signal</keyword>
<reference evidence="3 4" key="1">
    <citation type="submission" date="2019-10" db="EMBL/GenBank/DDBJ databases">
        <title>Cardiobacteriales fam. a chemoheterotrophic member of the order Cardiobacteriales, and proposal of Cardiobacteriales fam. nov.</title>
        <authorList>
            <person name="Wang C."/>
        </authorList>
    </citation>
    <scope>NUCLEOTIDE SEQUENCE [LARGE SCALE GENOMIC DNA]</scope>
    <source>
        <strain evidence="3 4">ML27</strain>
    </source>
</reference>
<evidence type="ECO:0000256" key="1">
    <source>
        <dbReference type="SAM" id="Phobius"/>
    </source>
</evidence>
<evidence type="ECO:0000313" key="4">
    <source>
        <dbReference type="Proteomes" id="UP000471298"/>
    </source>
</evidence>
<feature type="transmembrane region" description="Helical" evidence="1">
    <location>
        <begin position="251"/>
        <end position="269"/>
    </location>
</feature>
<dbReference type="EMBL" id="WHNW01000001">
    <property type="protein sequence ID" value="MPV85296.1"/>
    <property type="molecule type" value="Genomic_DNA"/>
</dbReference>
<evidence type="ECO:0000313" key="3">
    <source>
        <dbReference type="EMBL" id="MPV85296.1"/>
    </source>
</evidence>
<keyword evidence="1" id="KW-1133">Transmembrane helix</keyword>
<dbReference type="AlphaFoldDB" id="A0A6N7F0C6"/>
<accession>A0A6N7F0C6</accession>
<keyword evidence="4" id="KW-1185">Reference proteome</keyword>
<sequence length="278" mass="30188">MISPYKLIQRPVNNLLHPLFIVLLLTMSMLNTSAQAQSLTVDFDGTESTQLEKLATQPDEQTNITAFGRDTTFYAGVSDAATPFIFNNATANLSAGDSIDITVTVYARDNTAAHNEAYIWLGPDPMGNNTINRLPVSTRQGVTAGFATHLGTIYTNNDSMSGVITLSSDTTAIFNRWVDMRIRYEVIAGNLVMSIFYDGVPVVTNEIIAPATDFSWLDNAHMGFVIDDTVDGVVLSGPALQINSPSSVPSLSMLSFLVLVTLVFASGLTRARRRIKRA</sequence>
<protein>
    <recommendedName>
        <fullName evidence="5">Anchor protein</fullName>
    </recommendedName>
</protein>